<dbReference type="Pfam" id="PF02055">
    <property type="entry name" value="Glyco_hydro_30"/>
    <property type="match status" value="1"/>
</dbReference>
<accession>A0A2S7U6M9</accession>
<gene>
    <name evidence="7" type="ORF">BST92_01375</name>
</gene>
<dbReference type="GO" id="GO:0006680">
    <property type="term" value="P:glucosylceramide catabolic process"/>
    <property type="evidence" value="ECO:0007669"/>
    <property type="project" value="TreeGrafter"/>
</dbReference>
<feature type="domain" description="Glycosyl hydrolase family 30 beta sandwich" evidence="6">
    <location>
        <begin position="436"/>
        <end position="496"/>
    </location>
</feature>
<evidence type="ECO:0000313" key="8">
    <source>
        <dbReference type="Proteomes" id="UP000239747"/>
    </source>
</evidence>
<evidence type="ECO:0000313" key="7">
    <source>
        <dbReference type="EMBL" id="PQJ30665.1"/>
    </source>
</evidence>
<dbReference type="PRINTS" id="PR00843">
    <property type="entry name" value="GLHYDRLASE30"/>
</dbReference>
<sequence length="502" mass="58293">MNRWKSIRSCFLIVAIICATLSCKEKHKMLHVDVYETSAAGNQLTRVTPFEVKENTTVVTIDENITYQKITGFGGAFTESSAYLLNRLSKENRDLIINAYFSKEGANYSLTRTHMNSCDFSLSQYSYSPVVGDMELKHFTIKEDKDDLIPMIKDAMAASDNGFRLFASPWTAAPWMKDNKHWVGGKLLPEYYDTWALFFSKYVKAYEAEGIPIWGFTVENEPHGNGDNWESMHFTPQEMTNFVQHHLGPRLEQDGYGDKIILGYDQNRAGLKEWVDVMYQDQESSKYFDGTAIHWYESTYDYFPEDLQYAHYKAPDKYLIETEGCVDSQIPEWKNDQWYWSKEATDWGWDWAPEKDKYLHPKYAPVNRYARDIIGCMNNWVDGWVDWNMVLDRQGGPNWFKNWCVAPVIVDPDNDEVYFTPLYYTMAHFSKYIRPGAQVIDVQNTDKDLMLTAAKNPDGTIALVIFNEGMKDKNYELRFRESVININLSAQSLQTVMIPTQN</sequence>
<protein>
    <submittedName>
        <fullName evidence="7">Glycosyl hydrolase family 30</fullName>
    </submittedName>
</protein>
<reference evidence="7 8" key="1">
    <citation type="submission" date="2017-01" db="EMBL/GenBank/DDBJ databases">
        <title>Trade-off between light-utilization and light-protection in marine flavobacteria.</title>
        <authorList>
            <person name="Kumagai Y."/>
            <person name="Yoshizawa S."/>
            <person name="Kogure K."/>
            <person name="Iwasaki W."/>
        </authorList>
    </citation>
    <scope>NUCLEOTIDE SEQUENCE [LARGE SCALE GENOMIC DNA]</scope>
    <source>
        <strain evidence="7 8">KCTC 32109</strain>
    </source>
</reference>
<dbReference type="OrthoDB" id="9806701at2"/>
<dbReference type="RefSeq" id="WP_105069848.1">
    <property type="nucleotide sequence ID" value="NZ_MTPW01000001.1"/>
</dbReference>
<dbReference type="InterPro" id="IPR013780">
    <property type="entry name" value="Glyco_hydro_b"/>
</dbReference>
<comment type="caution">
    <text evidence="7">The sequence shown here is derived from an EMBL/GenBank/DDBJ whole genome shotgun (WGS) entry which is preliminary data.</text>
</comment>
<dbReference type="PANTHER" id="PTHR11069">
    <property type="entry name" value="GLUCOSYLCERAMIDASE"/>
    <property type="match status" value="1"/>
</dbReference>
<evidence type="ECO:0000256" key="2">
    <source>
        <dbReference type="ARBA" id="ARBA00022729"/>
    </source>
</evidence>
<proteinExistence type="inferred from homology"/>
<dbReference type="Gene3D" id="2.60.40.1180">
    <property type="entry name" value="Golgi alpha-mannosidase II"/>
    <property type="match status" value="1"/>
</dbReference>
<dbReference type="Proteomes" id="UP000239747">
    <property type="component" value="Unassembled WGS sequence"/>
</dbReference>
<dbReference type="InterPro" id="IPR001139">
    <property type="entry name" value="Glyco_hydro_30"/>
</dbReference>
<dbReference type="InterPro" id="IPR033453">
    <property type="entry name" value="Glyco_hydro_30_TIM-barrel"/>
</dbReference>
<comment type="similarity">
    <text evidence="1 4">Belongs to the glycosyl hydrolase 30 family.</text>
</comment>
<dbReference type="Gene3D" id="3.20.20.80">
    <property type="entry name" value="Glycosidases"/>
    <property type="match status" value="1"/>
</dbReference>
<dbReference type="PROSITE" id="PS51257">
    <property type="entry name" value="PROKAR_LIPOPROTEIN"/>
    <property type="match status" value="1"/>
</dbReference>
<evidence type="ECO:0000259" key="5">
    <source>
        <dbReference type="Pfam" id="PF02055"/>
    </source>
</evidence>
<keyword evidence="2" id="KW-0732">Signal</keyword>
<evidence type="ECO:0000259" key="6">
    <source>
        <dbReference type="Pfam" id="PF17189"/>
    </source>
</evidence>
<feature type="domain" description="Glycosyl hydrolase family 30 TIM-barrel" evidence="5">
    <location>
        <begin position="70"/>
        <end position="433"/>
    </location>
</feature>
<evidence type="ECO:0000256" key="1">
    <source>
        <dbReference type="ARBA" id="ARBA00005382"/>
    </source>
</evidence>
<dbReference type="InterPro" id="IPR017853">
    <property type="entry name" value="GH"/>
</dbReference>
<dbReference type="AlphaFoldDB" id="A0A2S7U6M9"/>
<dbReference type="EMBL" id="MTPW01000001">
    <property type="protein sequence ID" value="PQJ30665.1"/>
    <property type="molecule type" value="Genomic_DNA"/>
</dbReference>
<dbReference type="InterPro" id="IPR033452">
    <property type="entry name" value="GH30_C"/>
</dbReference>
<dbReference type="PANTHER" id="PTHR11069:SF23">
    <property type="entry name" value="LYSOSOMAL ACID GLUCOSYLCERAMIDASE"/>
    <property type="match status" value="1"/>
</dbReference>
<dbReference type="GO" id="GO:0004348">
    <property type="term" value="F:glucosylceramidase activity"/>
    <property type="evidence" value="ECO:0007669"/>
    <property type="project" value="InterPro"/>
</dbReference>
<organism evidence="7 8">
    <name type="scientific">Nonlabens arenilitoris</name>
    <dbReference type="NCBI Taxonomy" id="1217969"/>
    <lineage>
        <taxon>Bacteria</taxon>
        <taxon>Pseudomonadati</taxon>
        <taxon>Bacteroidota</taxon>
        <taxon>Flavobacteriia</taxon>
        <taxon>Flavobacteriales</taxon>
        <taxon>Flavobacteriaceae</taxon>
        <taxon>Nonlabens</taxon>
    </lineage>
</organism>
<dbReference type="GO" id="GO:0016020">
    <property type="term" value="C:membrane"/>
    <property type="evidence" value="ECO:0007669"/>
    <property type="project" value="GOC"/>
</dbReference>
<keyword evidence="8" id="KW-1185">Reference proteome</keyword>
<dbReference type="SUPFAM" id="SSF51445">
    <property type="entry name" value="(Trans)glycosidases"/>
    <property type="match status" value="1"/>
</dbReference>
<keyword evidence="4" id="KW-0326">Glycosidase</keyword>
<keyword evidence="3 4" id="KW-0378">Hydrolase</keyword>
<name>A0A2S7U6M9_9FLAO</name>
<evidence type="ECO:0000256" key="3">
    <source>
        <dbReference type="ARBA" id="ARBA00022801"/>
    </source>
</evidence>
<evidence type="ECO:0000256" key="4">
    <source>
        <dbReference type="RuleBase" id="RU361188"/>
    </source>
</evidence>
<dbReference type="Pfam" id="PF17189">
    <property type="entry name" value="Glyco_hydro_30C"/>
    <property type="match status" value="1"/>
</dbReference>